<dbReference type="InterPro" id="IPR043202">
    <property type="entry name" value="Band-7_stomatin-like"/>
</dbReference>
<feature type="transmembrane region" description="Helical" evidence="3">
    <location>
        <begin position="20"/>
        <end position="38"/>
    </location>
</feature>
<gene>
    <name evidence="5" type="ORF">SAMN05444581_101514</name>
</gene>
<dbReference type="SUPFAM" id="SSF117892">
    <property type="entry name" value="Band 7/SPFH domain"/>
    <property type="match status" value="1"/>
</dbReference>
<dbReference type="AlphaFoldDB" id="A0A1I3WCB7"/>
<dbReference type="GO" id="GO:0098552">
    <property type="term" value="C:side of membrane"/>
    <property type="evidence" value="ECO:0007669"/>
    <property type="project" value="UniProtKB-ARBA"/>
</dbReference>
<organism evidence="5 6">
    <name type="scientific">Methylocapsa palsarum</name>
    <dbReference type="NCBI Taxonomy" id="1612308"/>
    <lineage>
        <taxon>Bacteria</taxon>
        <taxon>Pseudomonadati</taxon>
        <taxon>Pseudomonadota</taxon>
        <taxon>Alphaproteobacteria</taxon>
        <taxon>Hyphomicrobiales</taxon>
        <taxon>Beijerinckiaceae</taxon>
        <taxon>Methylocapsa</taxon>
    </lineage>
</organism>
<evidence type="ECO:0000256" key="2">
    <source>
        <dbReference type="ARBA" id="ARBA00008164"/>
    </source>
</evidence>
<dbReference type="GO" id="GO:0005886">
    <property type="term" value="C:plasma membrane"/>
    <property type="evidence" value="ECO:0007669"/>
    <property type="project" value="InterPro"/>
</dbReference>
<comment type="similarity">
    <text evidence="2">Belongs to the band 7/mec-2 family.</text>
</comment>
<dbReference type="FunFam" id="3.30.479.30:FF:000004">
    <property type="entry name" value="Putative membrane protease family, stomatin"/>
    <property type="match status" value="1"/>
</dbReference>
<dbReference type="PRINTS" id="PR00721">
    <property type="entry name" value="STOMATIN"/>
</dbReference>
<dbReference type="PANTHER" id="PTHR10264:SF19">
    <property type="entry name" value="AT06885P-RELATED"/>
    <property type="match status" value="1"/>
</dbReference>
<name>A0A1I3WCB7_9HYPH</name>
<accession>A0A1I3WCB7</accession>
<evidence type="ECO:0000256" key="1">
    <source>
        <dbReference type="ARBA" id="ARBA00004167"/>
    </source>
</evidence>
<dbReference type="GO" id="GO:0008233">
    <property type="term" value="F:peptidase activity"/>
    <property type="evidence" value="ECO:0007669"/>
    <property type="project" value="UniProtKB-KW"/>
</dbReference>
<evidence type="ECO:0000313" key="6">
    <source>
        <dbReference type="Proteomes" id="UP000198755"/>
    </source>
</evidence>
<dbReference type="SMART" id="SM00244">
    <property type="entry name" value="PHB"/>
    <property type="match status" value="1"/>
</dbReference>
<dbReference type="GO" id="GO:0006508">
    <property type="term" value="P:proteolysis"/>
    <property type="evidence" value="ECO:0007669"/>
    <property type="project" value="UniProtKB-KW"/>
</dbReference>
<dbReference type="Pfam" id="PF01145">
    <property type="entry name" value="Band_7"/>
    <property type="match status" value="1"/>
</dbReference>
<keyword evidence="5" id="KW-0378">Hydrolase</keyword>
<sequence>MFHNDGFASAYEMGPGVPLQWIALAALVVLLLFGLRIANQYERAVVFRLGKYVRTAGPGLFFLIPFIEWRWRVDLRTMTTEVAQQEAITLDNVPVKINAVIWRKIVDPSRSVIEVANVGESVVLVAVTALRNVIGQHTLDDVLKDQDSISAALAASIDAVTEPWGVKVERVQMRNVEIPDSMQRAMAQEAEAQREKRARQIKAQAEVEAAALLRQAAETIMQSPAGLELRRMQMITEVGAEQNTMTIIMMPSEFVEMARALGAKGSG</sequence>
<dbReference type="InterPro" id="IPR001107">
    <property type="entry name" value="Band_7"/>
</dbReference>
<keyword evidence="6" id="KW-1185">Reference proteome</keyword>
<keyword evidence="3" id="KW-0472">Membrane</keyword>
<keyword evidence="3" id="KW-1133">Transmembrane helix</keyword>
<dbReference type="PANTHER" id="PTHR10264">
    <property type="entry name" value="BAND 7 PROTEIN-RELATED"/>
    <property type="match status" value="1"/>
</dbReference>
<reference evidence="5 6" key="1">
    <citation type="submission" date="2016-10" db="EMBL/GenBank/DDBJ databases">
        <authorList>
            <person name="de Groot N.N."/>
        </authorList>
    </citation>
    <scope>NUCLEOTIDE SEQUENCE [LARGE SCALE GENOMIC DNA]</scope>
    <source>
        <strain evidence="5 6">NE2</strain>
    </source>
</reference>
<protein>
    <submittedName>
        <fullName evidence="5">Regulator of protease activity HflC, stomatin/prohibitin superfamily</fullName>
    </submittedName>
</protein>
<evidence type="ECO:0000313" key="5">
    <source>
        <dbReference type="EMBL" id="SFK05178.1"/>
    </source>
</evidence>
<keyword evidence="5" id="KW-0645">Protease</keyword>
<dbReference type="STRING" id="1612308.SAMN05444581_101514"/>
<dbReference type="InterPro" id="IPR001972">
    <property type="entry name" value="Stomatin_HflK_fam"/>
</dbReference>
<dbReference type="InterPro" id="IPR036013">
    <property type="entry name" value="Band_7/SPFH_dom_sf"/>
</dbReference>
<keyword evidence="3" id="KW-0812">Transmembrane</keyword>
<proteinExistence type="inferred from homology"/>
<dbReference type="Proteomes" id="UP000198755">
    <property type="component" value="Unassembled WGS sequence"/>
</dbReference>
<dbReference type="Gene3D" id="3.30.479.30">
    <property type="entry name" value="Band 7 domain"/>
    <property type="match status" value="1"/>
</dbReference>
<feature type="domain" description="Band 7" evidence="4">
    <location>
        <begin position="33"/>
        <end position="190"/>
    </location>
</feature>
<dbReference type="EMBL" id="FOSN01000001">
    <property type="protein sequence ID" value="SFK05178.1"/>
    <property type="molecule type" value="Genomic_DNA"/>
</dbReference>
<dbReference type="Gene3D" id="6.10.250.2090">
    <property type="match status" value="1"/>
</dbReference>
<evidence type="ECO:0000256" key="3">
    <source>
        <dbReference type="SAM" id="Phobius"/>
    </source>
</evidence>
<comment type="subcellular location">
    <subcellularLocation>
        <location evidence="1">Membrane</location>
        <topology evidence="1">Single-pass membrane protein</topology>
    </subcellularLocation>
</comment>
<evidence type="ECO:0000259" key="4">
    <source>
        <dbReference type="SMART" id="SM00244"/>
    </source>
</evidence>